<organism evidence="1">
    <name type="scientific">Arundo donax</name>
    <name type="common">Giant reed</name>
    <name type="synonym">Donax arundinaceus</name>
    <dbReference type="NCBI Taxonomy" id="35708"/>
    <lineage>
        <taxon>Eukaryota</taxon>
        <taxon>Viridiplantae</taxon>
        <taxon>Streptophyta</taxon>
        <taxon>Embryophyta</taxon>
        <taxon>Tracheophyta</taxon>
        <taxon>Spermatophyta</taxon>
        <taxon>Magnoliopsida</taxon>
        <taxon>Liliopsida</taxon>
        <taxon>Poales</taxon>
        <taxon>Poaceae</taxon>
        <taxon>PACMAD clade</taxon>
        <taxon>Arundinoideae</taxon>
        <taxon>Arundineae</taxon>
        <taxon>Arundo</taxon>
    </lineage>
</organism>
<accession>A0A0A9HEP2</accession>
<dbReference type="AlphaFoldDB" id="A0A0A9HEP2"/>
<dbReference type="EMBL" id="GBRH01166508">
    <property type="protein sequence ID" value="JAE31388.1"/>
    <property type="molecule type" value="Transcribed_RNA"/>
</dbReference>
<reference evidence="1" key="2">
    <citation type="journal article" date="2015" name="Data Brief">
        <title>Shoot transcriptome of the giant reed, Arundo donax.</title>
        <authorList>
            <person name="Barrero R.A."/>
            <person name="Guerrero F.D."/>
            <person name="Moolhuijzen P."/>
            <person name="Goolsby J.A."/>
            <person name="Tidwell J."/>
            <person name="Bellgard S.E."/>
            <person name="Bellgard M.I."/>
        </authorList>
    </citation>
    <scope>NUCLEOTIDE SEQUENCE</scope>
    <source>
        <tissue evidence="1">Shoot tissue taken approximately 20 cm above the soil surface</tissue>
    </source>
</reference>
<evidence type="ECO:0000313" key="1">
    <source>
        <dbReference type="EMBL" id="JAE31388.1"/>
    </source>
</evidence>
<protein>
    <submittedName>
        <fullName evidence="1">Uncharacterized protein</fullName>
    </submittedName>
</protein>
<proteinExistence type="predicted"/>
<name>A0A0A9HEP2_ARUDO</name>
<sequence length="22" mass="2420">MSIIPEHTVLFLQAVLFSTTTA</sequence>
<reference evidence="1" key="1">
    <citation type="submission" date="2014-09" db="EMBL/GenBank/DDBJ databases">
        <authorList>
            <person name="Magalhaes I.L.F."/>
            <person name="Oliveira U."/>
            <person name="Santos F.R."/>
            <person name="Vidigal T.H.D.A."/>
            <person name="Brescovit A.D."/>
            <person name="Santos A.J."/>
        </authorList>
    </citation>
    <scope>NUCLEOTIDE SEQUENCE</scope>
    <source>
        <tissue evidence="1">Shoot tissue taken approximately 20 cm above the soil surface</tissue>
    </source>
</reference>